<gene>
    <name evidence="11" type="ORF">AULFYP135_00826</name>
</gene>
<proteinExistence type="inferred from homology"/>
<accession>A0A6N2SAC4</accession>
<dbReference type="InterPro" id="IPR003849">
    <property type="entry name" value="Preprotein_translocase_YajC"/>
</dbReference>
<organism evidence="11">
    <name type="scientific">uncultured Anaerotruncus sp</name>
    <dbReference type="NCBI Taxonomy" id="905011"/>
    <lineage>
        <taxon>Bacteria</taxon>
        <taxon>Bacillati</taxon>
        <taxon>Bacillota</taxon>
        <taxon>Clostridia</taxon>
        <taxon>Eubacteriales</taxon>
        <taxon>Oscillospiraceae</taxon>
        <taxon>Anaerotruncus</taxon>
        <taxon>environmental samples</taxon>
    </lineage>
</organism>
<feature type="transmembrane region" description="Helical" evidence="10">
    <location>
        <begin position="12"/>
        <end position="33"/>
    </location>
</feature>
<dbReference type="PRINTS" id="PR01853">
    <property type="entry name" value="YAJCTRNLCASE"/>
</dbReference>
<evidence type="ECO:0000256" key="1">
    <source>
        <dbReference type="ARBA" id="ARBA00004162"/>
    </source>
</evidence>
<dbReference type="PANTHER" id="PTHR33909">
    <property type="entry name" value="SEC TRANSLOCON ACCESSORY COMPLEX SUBUNIT YAJC"/>
    <property type="match status" value="1"/>
</dbReference>
<keyword evidence="9 10" id="KW-0472">Membrane</keyword>
<comment type="subcellular location">
    <subcellularLocation>
        <location evidence="1">Cell membrane</location>
        <topology evidence="1">Single-pass membrane protein</topology>
    </subcellularLocation>
</comment>
<dbReference type="Pfam" id="PF02699">
    <property type="entry name" value="YajC"/>
    <property type="match status" value="1"/>
</dbReference>
<evidence type="ECO:0000256" key="10">
    <source>
        <dbReference type="SAM" id="Phobius"/>
    </source>
</evidence>
<keyword evidence="4" id="KW-1003">Cell membrane</keyword>
<evidence type="ECO:0000256" key="2">
    <source>
        <dbReference type="ARBA" id="ARBA00006742"/>
    </source>
</evidence>
<evidence type="ECO:0000256" key="4">
    <source>
        <dbReference type="ARBA" id="ARBA00022475"/>
    </source>
</evidence>
<dbReference type="GO" id="GO:0015031">
    <property type="term" value="P:protein transport"/>
    <property type="evidence" value="ECO:0007669"/>
    <property type="project" value="UniProtKB-KW"/>
</dbReference>
<evidence type="ECO:0000256" key="5">
    <source>
        <dbReference type="ARBA" id="ARBA00022692"/>
    </source>
</evidence>
<name>A0A6N2SAC4_9FIRM</name>
<sequence length="101" mass="11513">MTQIMLQTPTNASMAMFTQFAMIAAMFAILYFFMIRPQKKKEKEIQLMRSKLEVGDEIVTIGGIIGRVVNIKDETIVIETGSDRSKIRITRWAVQQNNSAK</sequence>
<evidence type="ECO:0000256" key="9">
    <source>
        <dbReference type="ARBA" id="ARBA00023136"/>
    </source>
</evidence>
<keyword evidence="8" id="KW-0811">Translocation</keyword>
<keyword evidence="5 10" id="KW-0812">Transmembrane</keyword>
<dbReference type="GO" id="GO:0005886">
    <property type="term" value="C:plasma membrane"/>
    <property type="evidence" value="ECO:0007669"/>
    <property type="project" value="UniProtKB-SubCell"/>
</dbReference>
<keyword evidence="6" id="KW-0653">Protein transport</keyword>
<comment type="similarity">
    <text evidence="2">Belongs to the YajC family.</text>
</comment>
<keyword evidence="3" id="KW-0813">Transport</keyword>
<evidence type="ECO:0000256" key="3">
    <source>
        <dbReference type="ARBA" id="ARBA00022448"/>
    </source>
</evidence>
<dbReference type="AlphaFoldDB" id="A0A6N2SAC4"/>
<dbReference type="NCBIfam" id="TIGR00739">
    <property type="entry name" value="yajC"/>
    <property type="match status" value="1"/>
</dbReference>
<dbReference type="EMBL" id="CACRSL010000003">
    <property type="protein sequence ID" value="VYS89939.1"/>
    <property type="molecule type" value="Genomic_DNA"/>
</dbReference>
<protein>
    <submittedName>
        <fullName evidence="11">Preprotein translocase subunit YajC</fullName>
    </submittedName>
</protein>
<evidence type="ECO:0000256" key="7">
    <source>
        <dbReference type="ARBA" id="ARBA00022989"/>
    </source>
</evidence>
<evidence type="ECO:0000313" key="11">
    <source>
        <dbReference type="EMBL" id="VYS89939.1"/>
    </source>
</evidence>
<evidence type="ECO:0000256" key="6">
    <source>
        <dbReference type="ARBA" id="ARBA00022927"/>
    </source>
</evidence>
<reference evidence="11" key="1">
    <citation type="submission" date="2019-11" db="EMBL/GenBank/DDBJ databases">
        <authorList>
            <person name="Feng L."/>
        </authorList>
    </citation>
    <scope>NUCLEOTIDE SEQUENCE</scope>
    <source>
        <strain evidence="11">AundefinedLFYP135</strain>
    </source>
</reference>
<evidence type="ECO:0000256" key="8">
    <source>
        <dbReference type="ARBA" id="ARBA00023010"/>
    </source>
</evidence>
<dbReference type="SMART" id="SM01323">
    <property type="entry name" value="YajC"/>
    <property type="match status" value="1"/>
</dbReference>
<dbReference type="PANTHER" id="PTHR33909:SF1">
    <property type="entry name" value="SEC TRANSLOCON ACCESSORY COMPLEX SUBUNIT YAJC"/>
    <property type="match status" value="1"/>
</dbReference>
<keyword evidence="7 10" id="KW-1133">Transmembrane helix</keyword>